<evidence type="ECO:0000313" key="4">
    <source>
        <dbReference type="EMBL" id="GAF85086.1"/>
    </source>
</evidence>
<dbReference type="Pfam" id="PF00460">
    <property type="entry name" value="Flg_bb_rod"/>
    <property type="match status" value="1"/>
</dbReference>
<dbReference type="GO" id="GO:0071978">
    <property type="term" value="P:bacterial-type flagellum-dependent swarming motility"/>
    <property type="evidence" value="ECO:0007669"/>
    <property type="project" value="TreeGrafter"/>
</dbReference>
<comment type="similarity">
    <text evidence="1">Belongs to the flagella basal body rod proteins family.</text>
</comment>
<feature type="domain" description="Flagellar basal body rod protein N-terminal" evidence="2">
    <location>
        <begin position="18"/>
        <end position="35"/>
    </location>
</feature>
<dbReference type="PANTHER" id="PTHR30435">
    <property type="entry name" value="FLAGELLAR PROTEIN"/>
    <property type="match status" value="1"/>
</dbReference>
<dbReference type="InterPro" id="IPR010930">
    <property type="entry name" value="Flg_bb/hook_C_dom"/>
</dbReference>
<dbReference type="PANTHER" id="PTHR30435:SF19">
    <property type="entry name" value="FLAGELLAR BASAL-BODY ROD PROTEIN FLGG"/>
    <property type="match status" value="1"/>
</dbReference>
<proteinExistence type="inferred from homology"/>
<organism evidence="4">
    <name type="scientific">marine sediment metagenome</name>
    <dbReference type="NCBI Taxonomy" id="412755"/>
    <lineage>
        <taxon>unclassified sequences</taxon>
        <taxon>metagenomes</taxon>
        <taxon>ecological metagenomes</taxon>
    </lineage>
</organism>
<dbReference type="InterPro" id="IPR001444">
    <property type="entry name" value="Flag_bb_rod_N"/>
</dbReference>
<dbReference type="AlphaFoldDB" id="X0TCP6"/>
<accession>X0TCP6</accession>
<evidence type="ECO:0008006" key="5">
    <source>
        <dbReference type="Google" id="ProtNLM"/>
    </source>
</evidence>
<dbReference type="Pfam" id="PF06429">
    <property type="entry name" value="Flg_bbr_C"/>
    <property type="match status" value="1"/>
</dbReference>
<reference evidence="4" key="1">
    <citation type="journal article" date="2014" name="Front. Microbiol.">
        <title>High frequency of phylogenetically diverse reductive dehalogenase-homologous genes in deep subseafloor sedimentary metagenomes.</title>
        <authorList>
            <person name="Kawai M."/>
            <person name="Futagami T."/>
            <person name="Toyoda A."/>
            <person name="Takaki Y."/>
            <person name="Nishi S."/>
            <person name="Hori S."/>
            <person name="Arai W."/>
            <person name="Tsubouchi T."/>
            <person name="Morono Y."/>
            <person name="Uchiyama I."/>
            <person name="Ito T."/>
            <person name="Fujiyama A."/>
            <person name="Inagaki F."/>
            <person name="Takami H."/>
        </authorList>
    </citation>
    <scope>NUCLEOTIDE SEQUENCE</scope>
    <source>
        <strain evidence="4">Expedition CK06-06</strain>
    </source>
</reference>
<evidence type="ECO:0000259" key="2">
    <source>
        <dbReference type="Pfam" id="PF00460"/>
    </source>
</evidence>
<comment type="caution">
    <text evidence="4">The sequence shown here is derived from an EMBL/GenBank/DDBJ whole genome shotgun (WGS) entry which is preliminary data.</text>
</comment>
<protein>
    <recommendedName>
        <fullName evidence="5">Flagellar basal body rod protein N-terminal domain-containing protein</fullName>
    </recommendedName>
</protein>
<name>X0TCP6_9ZZZZ</name>
<gene>
    <name evidence="4" type="ORF">S01H1_09707</name>
</gene>
<evidence type="ECO:0000256" key="1">
    <source>
        <dbReference type="ARBA" id="ARBA00009677"/>
    </source>
</evidence>
<dbReference type="EMBL" id="BARS01004961">
    <property type="protein sequence ID" value="GAF85086.1"/>
    <property type="molecule type" value="Genomic_DNA"/>
</dbReference>
<feature type="domain" description="Flagellar basal-body/hook protein C-terminal" evidence="3">
    <location>
        <begin position="132"/>
        <end position="165"/>
    </location>
</feature>
<sequence length="182" mass="19623">MVDGVGKLAKDMSVKVLRQELIANNLANVNTPGFKTQRGFSTLLRKSMKGAEAGLLATYGGNLVMGVGGPIAVQGEEVEITPDGSVVVDGEEVDTLMVVAFSDPENLDRQGNIFASNNARYEDVDFSRTKIVQGALERSNVNPIDEMVEMIALHRGFEADQRSVTLQIEASKKLLERVGDLG</sequence>
<dbReference type="GO" id="GO:0009288">
    <property type="term" value="C:bacterial-type flagellum"/>
    <property type="evidence" value="ECO:0007669"/>
    <property type="project" value="TreeGrafter"/>
</dbReference>
<evidence type="ECO:0000259" key="3">
    <source>
        <dbReference type="Pfam" id="PF06429"/>
    </source>
</evidence>